<feature type="transmembrane region" description="Helical" evidence="3">
    <location>
        <begin position="38"/>
        <end position="58"/>
    </location>
</feature>
<feature type="transmembrane region" description="Helical" evidence="3">
    <location>
        <begin position="70"/>
        <end position="87"/>
    </location>
</feature>
<dbReference type="PANTHER" id="PTHR33444">
    <property type="entry name" value="SI:DKEY-19B23.12-RELATED"/>
    <property type="match status" value="1"/>
</dbReference>
<feature type="coiled-coil region" evidence="1">
    <location>
        <begin position="357"/>
        <end position="384"/>
    </location>
</feature>
<feature type="coiled-coil region" evidence="1">
    <location>
        <begin position="535"/>
        <end position="569"/>
    </location>
</feature>
<reference evidence="5" key="1">
    <citation type="submission" date="2023-01" db="EMBL/GenBank/DDBJ databases">
        <title>Key to firefly adult light organ development and bioluminescence: homeobox transcription factors regulate luciferase expression and transportation to peroxisome.</title>
        <authorList>
            <person name="Fu X."/>
        </authorList>
    </citation>
    <scope>NUCLEOTIDE SEQUENCE [LARGE SCALE GENOMIC DNA]</scope>
</reference>
<evidence type="ECO:0000256" key="1">
    <source>
        <dbReference type="SAM" id="Coils"/>
    </source>
</evidence>
<evidence type="ECO:0000313" key="4">
    <source>
        <dbReference type="EMBL" id="KAK4872477.1"/>
    </source>
</evidence>
<organism evidence="4 5">
    <name type="scientific">Aquatica leii</name>
    <dbReference type="NCBI Taxonomy" id="1421715"/>
    <lineage>
        <taxon>Eukaryota</taxon>
        <taxon>Metazoa</taxon>
        <taxon>Ecdysozoa</taxon>
        <taxon>Arthropoda</taxon>
        <taxon>Hexapoda</taxon>
        <taxon>Insecta</taxon>
        <taxon>Pterygota</taxon>
        <taxon>Neoptera</taxon>
        <taxon>Endopterygota</taxon>
        <taxon>Coleoptera</taxon>
        <taxon>Polyphaga</taxon>
        <taxon>Elateriformia</taxon>
        <taxon>Elateroidea</taxon>
        <taxon>Lampyridae</taxon>
        <taxon>Luciolinae</taxon>
        <taxon>Aquatica</taxon>
    </lineage>
</organism>
<keyword evidence="3" id="KW-0812">Transmembrane</keyword>
<dbReference type="EMBL" id="JARPUR010000007">
    <property type="protein sequence ID" value="KAK4872477.1"/>
    <property type="molecule type" value="Genomic_DNA"/>
</dbReference>
<dbReference type="Proteomes" id="UP001353858">
    <property type="component" value="Unassembled WGS sequence"/>
</dbReference>
<evidence type="ECO:0000256" key="2">
    <source>
        <dbReference type="SAM" id="MobiDB-lite"/>
    </source>
</evidence>
<name>A0AAN7SBG9_9COLE</name>
<feature type="coiled-coil region" evidence="1">
    <location>
        <begin position="297"/>
        <end position="331"/>
    </location>
</feature>
<gene>
    <name evidence="4" type="ORF">RN001_014506</name>
</gene>
<evidence type="ECO:0000313" key="5">
    <source>
        <dbReference type="Proteomes" id="UP001353858"/>
    </source>
</evidence>
<accession>A0AAN7SBG9</accession>
<feature type="coiled-coil region" evidence="1">
    <location>
        <begin position="1062"/>
        <end position="1138"/>
    </location>
</feature>
<keyword evidence="3" id="KW-0472">Membrane</keyword>
<keyword evidence="3" id="KW-1133">Transmembrane helix</keyword>
<feature type="coiled-coil region" evidence="1">
    <location>
        <begin position="1188"/>
        <end position="1229"/>
    </location>
</feature>
<evidence type="ECO:0000256" key="3">
    <source>
        <dbReference type="SAM" id="Phobius"/>
    </source>
</evidence>
<sequence length="1356" mass="156849">MSSPTPTDPLSEKTEMPIFDTPTPPPPKQTSADEHPKVDIALQVLFIVLKLIMFIAGVVNINDCPQQPMVPIYLIVAGLLGVSIKLIHGVNNKVEIKVITIMVQALIVIEFIWMIIGCYFIFSIYQPNYSPYFGRMYCERHRGRERAADGFGLSKKASSTKMGTSEEHTRDKPFQETFFEGPTAAEFMNCKVAGCVFCAGAHVGIIKSNVIFASDVKNFSTMEVTVKEIDDELRKIDEKYNNSDRGNRNDTYLEQLLREFDSLGINCEDEDVVTNTLKVISMYRKTLSQVQECKSVITKVKVENLELKKQINALEKKLSDESIVINDLQKKSVLTRIDQDQLRSDKKKLHGDLKSLRKVIENKENFWENRLKQLSIENSTLRDQIEKNIGNYRSQNDVIASAISRPSEIRTSNNKLKLVMDKIETSSNASDSPSSNLSSLSGLTGFEEELYHIKSLHSKTQPFFMDSFNNNHYNEHNVSAINEKYKNDLCNIERRIELANHERFDKLLKHNLQLEAELSACKKRILSTKDTVASKQQVEYELELKVSEINRLRNRSDHLEALHNTLKLKYEEIKLDLEMKSTSVAGLKNKIVDLHVETQTLNLNKMKLSNDLHIMHNNFNSLKKSEAWYKEQLHISRSQKSVLARELTQIRSTLTSKEHELKTRSSECLRLNNLLEEAHNRSSKPETENNKASYDHTIQSLTTELIALKKAVETQQAAFDHATKENTDLQLRNTQLMKDSEDKDSLIANLENDRKDLSNKLEILELKLKDVSDLVLKMVTDKSEIEVALVEARREKGDVESAINVIRTDFSKFVDRFNNTKAELFSSNCINERLKEEKGELEQANRKLANDLKRLSNIESRYVIERERVLALEKFVEELQSCEKNLKDEGVKRLQEFDAFKQKFVEVQRVKELLQSENLQLREQITKKDKQTLVLRSLKQRLKHIESRCKNLHSQNLADEEEISALKTNTHFKVEDESECVKNLRALCRAKDLEIKEKREQYERNYRTLLRKVKENVRGRNTAEKRCLYIQERHNSSVAELNSCKLQAASLNIDFVNLQTECRHLKDSLANTNIEVTRLNKEIQEYKMNDSSFKDTIAQLEDKIVTCKNQLREKQKLIEELKADLNNKDVVYNRLEHETQQALIKIADLGASKNELESLLQHETNVQKELSESYHLEQRRYAECALQIEETRLLLQQAQTQNDFLLEEVKNLSKDYDRKSNELTEVLEQKTLLEIKSKKEENVVYYLQSDLDTLKRDKNFLQRLCNDLKFALTTTKNQSDVLKKHVKALSMEYSSLPNFLNTPSPRQFDETYITELLQQSDAADQPLNNLQASLNLLKNEMATLRRQVVESFNFKV</sequence>
<dbReference type="PANTHER" id="PTHR33444:SF2">
    <property type="entry name" value="MARVEL DOMAIN-CONTAINING PROTEIN"/>
    <property type="match status" value="1"/>
</dbReference>
<feature type="region of interest" description="Disordered" evidence="2">
    <location>
        <begin position="1"/>
        <end position="33"/>
    </location>
</feature>
<feature type="coiled-coil region" evidence="1">
    <location>
        <begin position="698"/>
        <end position="774"/>
    </location>
</feature>
<proteinExistence type="predicted"/>
<protein>
    <submittedName>
        <fullName evidence="4">Uncharacterized protein</fullName>
    </submittedName>
</protein>
<feature type="coiled-coil region" evidence="1">
    <location>
        <begin position="827"/>
        <end position="861"/>
    </location>
</feature>
<feature type="transmembrane region" description="Helical" evidence="3">
    <location>
        <begin position="99"/>
        <end position="122"/>
    </location>
</feature>
<dbReference type="InterPro" id="IPR040350">
    <property type="entry name" value="TMEM272"/>
</dbReference>
<keyword evidence="1" id="KW-0175">Coiled coil</keyword>
<comment type="caution">
    <text evidence="4">The sequence shown here is derived from an EMBL/GenBank/DDBJ whole genome shotgun (WGS) entry which is preliminary data.</text>
</comment>
<keyword evidence="5" id="KW-1185">Reference proteome</keyword>
<feature type="coiled-coil region" evidence="1">
    <location>
        <begin position="911"/>
        <end position="955"/>
    </location>
</feature>